<dbReference type="Pfam" id="PF01752">
    <property type="entry name" value="Peptidase_M9"/>
    <property type="match status" value="1"/>
</dbReference>
<reference evidence="2 3" key="1">
    <citation type="submission" date="2018-03" db="EMBL/GenBank/DDBJ databases">
        <title>Genomic Encyclopedia of Archaeal and Bacterial Type Strains, Phase II (KMG-II): from individual species to whole genera.</title>
        <authorList>
            <person name="Goeker M."/>
        </authorList>
    </citation>
    <scope>NUCLEOTIDE SEQUENCE [LARGE SCALE GENOMIC DNA]</scope>
    <source>
        <strain evidence="2 3">DSM 13175</strain>
    </source>
</reference>
<sequence length="518" mass="59964">MESIKHMLVSVIRFVVMTGIILFTYIFVGPTVGTIIFIVGFILLLAIFIDALIGLIKGKTRWLKTSGRFNLIMVLTDCVVISLILLITWSGNIVIQEEFGPLSAMEKMSFVHNALSSNEKEISSFTQDYPVLETNHITFRYHPDTEVSVERMVTALAAIEELEKEIYGHEIQKVKPLEVLVLRNADDYYQLNPTIKTEDAGLYDPNRKRTIMYYDGVNAMEEDFYVVETFIHEYSHYLLDLFIEQEDLKYHEVPVWINEGIAELMRNRIISSMRLPEERDSNISFLDLQTSFEWNQARETNDVYYQAYLAVEYIIGRHGNPSVLPEILLHQKETGDFAQSFDKTTGLKLTELHQTVSSVDQKLNLAWNTWSIDGDYQEAESLYEEVLEDIPYHNFAWQQSALMHEVNNNWDEAITARREHIQVNPTTDSLLNLSYMLVLTDSKEAATMALEALEASENGPYDQIFFYEQWVEDVSHYHQLMAENKTIEAYESIMKSEHLSYQPTILEELINMRNAVGY</sequence>
<dbReference type="InterPro" id="IPR002169">
    <property type="entry name" value="Peptidase_M9A/M9B"/>
</dbReference>
<keyword evidence="1" id="KW-0812">Transmembrane</keyword>
<dbReference type="GO" id="GO:0008270">
    <property type="term" value="F:zinc ion binding"/>
    <property type="evidence" value="ECO:0007669"/>
    <property type="project" value="InterPro"/>
</dbReference>
<dbReference type="Proteomes" id="UP000238205">
    <property type="component" value="Unassembled WGS sequence"/>
</dbReference>
<feature type="transmembrane region" description="Helical" evidence="1">
    <location>
        <begin position="68"/>
        <end position="89"/>
    </location>
</feature>
<dbReference type="GO" id="GO:0005576">
    <property type="term" value="C:extracellular region"/>
    <property type="evidence" value="ECO:0007669"/>
    <property type="project" value="InterPro"/>
</dbReference>
<dbReference type="OrthoDB" id="43895at2"/>
<evidence type="ECO:0000313" key="2">
    <source>
        <dbReference type="EMBL" id="PRY79356.1"/>
    </source>
</evidence>
<feature type="transmembrane region" description="Helical" evidence="1">
    <location>
        <begin position="7"/>
        <end position="28"/>
    </location>
</feature>
<comment type="caution">
    <text evidence="2">The sequence shown here is derived from an EMBL/GenBank/DDBJ whole genome shotgun (WGS) entry which is preliminary data.</text>
</comment>
<keyword evidence="1" id="KW-1133">Transmembrane helix</keyword>
<feature type="transmembrane region" description="Helical" evidence="1">
    <location>
        <begin position="34"/>
        <end position="56"/>
    </location>
</feature>
<dbReference type="AlphaFoldDB" id="A0A2T0W2I0"/>
<keyword evidence="3" id="KW-1185">Reference proteome</keyword>
<accession>A0A2T0W2I0</accession>
<dbReference type="GO" id="GO:0006508">
    <property type="term" value="P:proteolysis"/>
    <property type="evidence" value="ECO:0007669"/>
    <property type="project" value="InterPro"/>
</dbReference>
<name>A0A2T0W2I0_9LACT</name>
<dbReference type="InterPro" id="IPR011990">
    <property type="entry name" value="TPR-like_helical_dom_sf"/>
</dbReference>
<dbReference type="SUPFAM" id="SSF48452">
    <property type="entry name" value="TPR-like"/>
    <property type="match status" value="1"/>
</dbReference>
<evidence type="ECO:0000313" key="3">
    <source>
        <dbReference type="Proteomes" id="UP000238205"/>
    </source>
</evidence>
<dbReference type="Gene3D" id="3.40.30.160">
    <property type="entry name" value="Collagenase ColT, N-terminal domain"/>
    <property type="match status" value="1"/>
</dbReference>
<proteinExistence type="predicted"/>
<protein>
    <submittedName>
        <fullName evidence="2">Collagenase</fullName>
    </submittedName>
</protein>
<dbReference type="GO" id="GO:0004222">
    <property type="term" value="F:metalloendopeptidase activity"/>
    <property type="evidence" value="ECO:0007669"/>
    <property type="project" value="InterPro"/>
</dbReference>
<dbReference type="Gene3D" id="1.25.40.10">
    <property type="entry name" value="Tetratricopeptide repeat domain"/>
    <property type="match status" value="1"/>
</dbReference>
<dbReference type="RefSeq" id="WP_106195222.1">
    <property type="nucleotide sequence ID" value="NZ_PVTO01000023.1"/>
</dbReference>
<gene>
    <name evidence="2" type="ORF">CLV38_12338</name>
</gene>
<organism evidence="2 3">
    <name type="scientific">Alkalibacterium olivapovliticus</name>
    <dbReference type="NCBI Taxonomy" id="99907"/>
    <lineage>
        <taxon>Bacteria</taxon>
        <taxon>Bacillati</taxon>
        <taxon>Bacillota</taxon>
        <taxon>Bacilli</taxon>
        <taxon>Lactobacillales</taxon>
        <taxon>Carnobacteriaceae</taxon>
        <taxon>Alkalibacterium</taxon>
    </lineage>
</organism>
<keyword evidence="1" id="KW-0472">Membrane</keyword>
<evidence type="ECO:0000256" key="1">
    <source>
        <dbReference type="SAM" id="Phobius"/>
    </source>
</evidence>
<dbReference type="EMBL" id="PVTO01000023">
    <property type="protein sequence ID" value="PRY79356.1"/>
    <property type="molecule type" value="Genomic_DNA"/>
</dbReference>